<evidence type="ECO:0000313" key="1">
    <source>
        <dbReference type="EMBL" id="MBW0490848.1"/>
    </source>
</evidence>
<proteinExistence type="predicted"/>
<organism evidence="1 2">
    <name type="scientific">Austropuccinia psidii MF-1</name>
    <dbReference type="NCBI Taxonomy" id="1389203"/>
    <lineage>
        <taxon>Eukaryota</taxon>
        <taxon>Fungi</taxon>
        <taxon>Dikarya</taxon>
        <taxon>Basidiomycota</taxon>
        <taxon>Pucciniomycotina</taxon>
        <taxon>Pucciniomycetes</taxon>
        <taxon>Pucciniales</taxon>
        <taxon>Sphaerophragmiaceae</taxon>
        <taxon>Austropuccinia</taxon>
    </lineage>
</organism>
<protein>
    <submittedName>
        <fullName evidence="1">Uncharacterized protein</fullName>
    </submittedName>
</protein>
<evidence type="ECO:0000313" key="2">
    <source>
        <dbReference type="Proteomes" id="UP000765509"/>
    </source>
</evidence>
<gene>
    <name evidence="1" type="ORF">O181_030563</name>
</gene>
<reference evidence="1" key="1">
    <citation type="submission" date="2021-03" db="EMBL/GenBank/DDBJ databases">
        <title>Draft genome sequence of rust myrtle Austropuccinia psidii MF-1, a brazilian biotype.</title>
        <authorList>
            <person name="Quecine M.C."/>
            <person name="Pachon D.M.R."/>
            <person name="Bonatelli M.L."/>
            <person name="Correr F.H."/>
            <person name="Franceschini L.M."/>
            <person name="Leite T.F."/>
            <person name="Margarido G.R.A."/>
            <person name="Almeida C.A."/>
            <person name="Ferrarezi J.A."/>
            <person name="Labate C.A."/>
        </authorList>
    </citation>
    <scope>NUCLEOTIDE SEQUENCE</scope>
    <source>
        <strain evidence="1">MF-1</strain>
    </source>
</reference>
<dbReference type="Proteomes" id="UP000765509">
    <property type="component" value="Unassembled WGS sequence"/>
</dbReference>
<sequence>MAHVQWHATVRLSRIPTRHRQFLTPVQDANVLHAKPCAVDPYAGAAFQQCQQFLTPVQAPNASHTKSLGVYRLLTTQIISNTREVLQQLQHFLMRVQAPNASHPNPYACAGSQQFKKLLMPGHASQNSHATPYACTGSQCCTRPSLCLYRFPTFQTIPYAWEVS</sequence>
<comment type="caution">
    <text evidence="1">The sequence shown here is derived from an EMBL/GenBank/DDBJ whole genome shotgun (WGS) entry which is preliminary data.</text>
</comment>
<accession>A0A9Q3CVR6</accession>
<dbReference type="AlphaFoldDB" id="A0A9Q3CVR6"/>
<name>A0A9Q3CVR6_9BASI</name>
<dbReference type="EMBL" id="AVOT02010790">
    <property type="protein sequence ID" value="MBW0490848.1"/>
    <property type="molecule type" value="Genomic_DNA"/>
</dbReference>
<keyword evidence="2" id="KW-1185">Reference proteome</keyword>